<dbReference type="EMBL" id="AK033775">
    <property type="protein sequence ID" value="BAC28470.1"/>
    <property type="molecule type" value="mRNA"/>
</dbReference>
<dbReference type="AGR" id="MGI:3045371"/>
<evidence type="ECO:0000313" key="2">
    <source>
        <dbReference type="MGI" id="MGI:3045371"/>
    </source>
</evidence>
<reference evidence="1" key="3">
    <citation type="journal article" date="2000" name="Genome Res.">
        <title>RIKEN integrated sequence analysis (RISA) system--384-format sequencing pipeline with 384 multicapillary sequencer.</title>
        <authorList>
            <person name="Shibata K."/>
            <person name="Itoh M."/>
            <person name="Aizawa K."/>
            <person name="Nagaoka S."/>
            <person name="Sasaki N."/>
            <person name="Carninci P."/>
            <person name="Konno H."/>
            <person name="Akiyama J."/>
            <person name="Nishi K."/>
            <person name="Kitsunai T."/>
            <person name="Tashiro H."/>
            <person name="Itoh M."/>
            <person name="Sumi N."/>
            <person name="Ishii Y."/>
            <person name="Nakamura S."/>
            <person name="Hazama M."/>
            <person name="Nishine T."/>
            <person name="Harada A."/>
            <person name="Yamamoto R."/>
            <person name="Matsumoto H."/>
            <person name="Sakaguchi S."/>
            <person name="Ikegami T."/>
            <person name="Kashiwagi K."/>
            <person name="Fujiwake S."/>
            <person name="Inoue K."/>
            <person name="Togawa Y."/>
            <person name="Izawa M."/>
            <person name="Ohara E."/>
            <person name="Watahiki M."/>
            <person name="Yoneda Y."/>
            <person name="Ishikawa T."/>
            <person name="Ozawa K."/>
            <person name="Tanaka T."/>
            <person name="Matsuura S."/>
            <person name="Kawai J."/>
            <person name="Okazaki Y."/>
            <person name="Muramatsu M."/>
            <person name="Inoue Y."/>
            <person name="Kira A."/>
            <person name="Hayashizaki Y."/>
        </authorList>
    </citation>
    <scope>NUCLEOTIDE SEQUENCE</scope>
    <source>
        <strain evidence="1">C57BL/6J</strain>
        <tissue evidence="1">Epididymis</tissue>
    </source>
</reference>
<dbReference type="AlphaFoldDB" id="Q8CC72"/>
<accession>Q8CC72</accession>
<name>Q8CC72_MOUSE</name>
<proteinExistence type="evidence at transcript level"/>
<dbReference type="MGI" id="MGI:3045371">
    <property type="gene designation" value="9230106D20Rik"/>
</dbReference>
<reference evidence="1" key="1">
    <citation type="journal article" date="1999" name="Methods Enzymol.">
        <title>High-efficiency full-length cDNA cloning.</title>
        <authorList>
            <person name="Carninci P."/>
            <person name="Hayashizaki Y."/>
        </authorList>
    </citation>
    <scope>NUCLEOTIDE SEQUENCE</scope>
    <source>
        <strain evidence="1">C57BL/6J</strain>
        <tissue evidence="1">Epididymis</tissue>
    </source>
</reference>
<reference evidence="1" key="8">
    <citation type="journal article" date="2005" name="Science">
        <title>Antisense Transcription in the Mammalian Transcriptome.</title>
        <authorList>
            <consortium name="RIKEN Genome Exploration Research Group and Genome Science Group (Genome Network Project Core Group) and the FANTOM Consortium"/>
        </authorList>
    </citation>
    <scope>NUCLEOTIDE SEQUENCE</scope>
    <source>
        <strain evidence="1">C57BL/6J</strain>
        <tissue evidence="1">Epididymis</tissue>
    </source>
</reference>
<protein>
    <submittedName>
        <fullName evidence="1">Uncharacterized protein</fullName>
    </submittedName>
</protein>
<organism evidence="1">
    <name type="scientific">Mus musculus</name>
    <name type="common">Mouse</name>
    <dbReference type="NCBI Taxonomy" id="10090"/>
    <lineage>
        <taxon>Eukaryota</taxon>
        <taxon>Metazoa</taxon>
        <taxon>Chordata</taxon>
        <taxon>Craniata</taxon>
        <taxon>Vertebrata</taxon>
        <taxon>Euteleostomi</taxon>
        <taxon>Mammalia</taxon>
        <taxon>Eutheria</taxon>
        <taxon>Euarchontoglires</taxon>
        <taxon>Glires</taxon>
        <taxon>Rodentia</taxon>
        <taxon>Myomorpha</taxon>
        <taxon>Muroidea</taxon>
        <taxon>Muridae</taxon>
        <taxon>Murinae</taxon>
        <taxon>Mus</taxon>
        <taxon>Mus</taxon>
    </lineage>
</organism>
<dbReference type="HOGENOM" id="CLU_1562383_0_0_1"/>
<reference evidence="1" key="7">
    <citation type="journal article" date="2005" name="Science">
        <title>The Transcriptional Landscape of the Mammalian Genome.</title>
        <authorList>
            <consortium name="The FANTOM Consortium"/>
            <consortium name="Riken Genome Exploration Research Group and Genome Science Group (Genome Network Project Core Group)"/>
        </authorList>
    </citation>
    <scope>NUCLEOTIDE SEQUENCE</scope>
    <source>
        <strain evidence="1">C57BL/6J</strain>
        <tissue evidence="1">Epididymis</tissue>
    </source>
</reference>
<gene>
    <name evidence="2" type="primary">9230106D20Rik</name>
</gene>
<reference evidence="1" key="6">
    <citation type="journal article" date="2002" name="Nature">
        <title>Analysis of the mouse transcriptome based on functional annotation of 60,770 full-length cDNAs.</title>
        <authorList>
            <consortium name="The FANTOM Consortium and the RIKEN Genome Exploration Research Group Phase I and II Team"/>
        </authorList>
    </citation>
    <scope>NUCLEOTIDE SEQUENCE</scope>
    <source>
        <strain evidence="1">C57BL/6J</strain>
        <tissue evidence="1">Epididymis</tissue>
    </source>
</reference>
<sequence length="171" mass="19145">MFKLQQHLPQVAISATSSMAVIRESYIKKSEQHLTTGSRADIAWEVKHLCCLEGTRSSWCLDSPGISYQSVIISTWFTTGHGSPVASFQLAAHLDKHEPLSADNNYHPERRERELKTIGRISPLPPEFPHCAQPEEKDLGEKWVTAQEAGPLQRPIHSAMICISSKSRDND</sequence>
<reference evidence="1" key="4">
    <citation type="journal article" date="2001" name="Nature">
        <title>Functional annotation of a full-length mouse cDNA collection.</title>
        <authorList>
            <consortium name="The RIKEN Genome Exploration Research Group Phase II Team and the FANTOM Consortium"/>
        </authorList>
    </citation>
    <scope>NUCLEOTIDE SEQUENCE</scope>
    <source>
        <strain evidence="1">C57BL/6J</strain>
        <tissue evidence="1">Epididymis</tissue>
    </source>
</reference>
<reference evidence="1" key="2">
    <citation type="journal article" date="2000" name="Genome Res.">
        <title>Normalization and subtraction of cap-trapper-selected cDNAs to prepare full-length cDNA libraries for rapid discovery of new genes.</title>
        <authorList>
            <person name="Carninci P."/>
            <person name="Shibata Y."/>
            <person name="Hayatsu N."/>
            <person name="Sugahara Y."/>
            <person name="Shibata K."/>
            <person name="Itoh M."/>
            <person name="Konno H."/>
            <person name="Okazaki Y."/>
            <person name="Muramatsu M."/>
            <person name="Hayashizaki Y."/>
        </authorList>
    </citation>
    <scope>NUCLEOTIDE SEQUENCE</scope>
    <source>
        <strain evidence="1">C57BL/6J</strain>
        <tissue evidence="1">Epididymis</tissue>
    </source>
</reference>
<reference evidence="1" key="5">
    <citation type="submission" date="2001-07" db="EMBL/GenBank/DDBJ databases">
        <authorList>
            <person name="Adachi J."/>
            <person name="Aizawa K."/>
            <person name="Akimura T."/>
            <person name="Arakawa T."/>
            <person name="Bono H."/>
            <person name="Carninci P."/>
            <person name="Fukuda S."/>
            <person name="Furuno M."/>
            <person name="Hanagaki T."/>
            <person name="Hara A."/>
            <person name="Hashizume W."/>
            <person name="Hayashida K."/>
            <person name="Hayatsu N."/>
            <person name="Hiramoto K."/>
            <person name="Hiraoka T."/>
            <person name="Hirozane T."/>
            <person name="Hori F."/>
            <person name="Imotani K."/>
            <person name="Ishii Y."/>
            <person name="Itoh M."/>
            <person name="Kagawa I."/>
            <person name="Kasukawa T."/>
            <person name="Katoh H."/>
            <person name="Kawai J."/>
            <person name="Kojima Y."/>
            <person name="Kondo S."/>
            <person name="Konno H."/>
            <person name="Kouda M."/>
            <person name="Koya S."/>
            <person name="Kurihara C."/>
            <person name="Matsuyama T."/>
            <person name="Miyazaki A."/>
            <person name="Murata M."/>
            <person name="Nakamura M."/>
            <person name="Nishi K."/>
            <person name="Nomura K."/>
            <person name="Numazaki R."/>
            <person name="Ohno M."/>
            <person name="Ohsato N."/>
            <person name="Okazaki Y."/>
            <person name="Saito R."/>
            <person name="Saitoh H."/>
            <person name="Sakai C."/>
            <person name="Sakai K."/>
            <person name="Sakazume N."/>
            <person name="Sano H."/>
            <person name="Sasaki D."/>
            <person name="Shibata K."/>
            <person name="Shinagawa A."/>
            <person name="Shiraki T."/>
            <person name="Sogabe Y."/>
            <person name="Tagami M."/>
            <person name="Tagawa A."/>
            <person name="Takahashi F."/>
            <person name="Takaku-Akahira S."/>
            <person name="Takeda Y."/>
            <person name="Tanaka T."/>
            <person name="Tomaru A."/>
            <person name="Toya T."/>
            <person name="Yasunishi A."/>
            <person name="Muramatsu M."/>
            <person name="Hayashizaki Y."/>
        </authorList>
    </citation>
    <scope>NUCLEOTIDE SEQUENCE</scope>
    <source>
        <strain evidence="1">C57BL/6J</strain>
        <tissue evidence="1">Epididymis</tissue>
    </source>
</reference>
<evidence type="ECO:0000313" key="1">
    <source>
        <dbReference type="EMBL" id="BAC28470.1"/>
    </source>
</evidence>